<dbReference type="AlphaFoldDB" id="A0AAW5N6Z8"/>
<evidence type="ECO:0000256" key="2">
    <source>
        <dbReference type="ARBA" id="ARBA00023277"/>
    </source>
</evidence>
<proteinExistence type="predicted"/>
<name>A0AAW5N6Z8_9BACT</name>
<dbReference type="RefSeq" id="WP_025892380.1">
    <property type="nucleotide sequence ID" value="NZ_CALULB010000002.1"/>
</dbReference>
<evidence type="ECO:0000313" key="3">
    <source>
        <dbReference type="EMBL" id="MCR8872799.1"/>
    </source>
</evidence>
<gene>
    <name evidence="3" type="ORF">NW209_01980</name>
</gene>
<dbReference type="PANTHER" id="PTHR36120:SF2">
    <property type="entry name" value="FUCOSE ISOMERASE"/>
    <property type="match status" value="1"/>
</dbReference>
<dbReference type="EMBL" id="JANRHJ010000002">
    <property type="protein sequence ID" value="MCR8872799.1"/>
    <property type="molecule type" value="Genomic_DNA"/>
</dbReference>
<comment type="caution">
    <text evidence="3">The sequence shown here is derived from an EMBL/GenBank/DDBJ whole genome shotgun (WGS) entry which is preliminary data.</text>
</comment>
<dbReference type="InterPro" id="IPR009015">
    <property type="entry name" value="Fucose_isomerase_N/cen_sf"/>
</dbReference>
<dbReference type="PANTHER" id="PTHR36120">
    <property type="entry name" value="FUCOSE ISOMERASE"/>
    <property type="match status" value="1"/>
</dbReference>
<organism evidence="3 4">
    <name type="scientific">Phocaeicola barnesiae</name>
    <dbReference type="NCBI Taxonomy" id="376804"/>
    <lineage>
        <taxon>Bacteria</taxon>
        <taxon>Pseudomonadati</taxon>
        <taxon>Bacteroidota</taxon>
        <taxon>Bacteroidia</taxon>
        <taxon>Bacteroidales</taxon>
        <taxon>Bacteroidaceae</taxon>
        <taxon>Phocaeicola</taxon>
    </lineage>
</organism>
<protein>
    <submittedName>
        <fullName evidence="3">Fucose isomerase</fullName>
    </submittedName>
</protein>
<accession>A0AAW5N6Z8</accession>
<evidence type="ECO:0000256" key="1">
    <source>
        <dbReference type="ARBA" id="ARBA00023235"/>
    </source>
</evidence>
<dbReference type="GO" id="GO:0016861">
    <property type="term" value="F:intramolecular oxidoreductase activity, interconverting aldoses and ketoses"/>
    <property type="evidence" value="ECO:0007669"/>
    <property type="project" value="InterPro"/>
</dbReference>
<dbReference type="Proteomes" id="UP001204579">
    <property type="component" value="Unassembled WGS sequence"/>
</dbReference>
<dbReference type="GO" id="GO:0005737">
    <property type="term" value="C:cytoplasm"/>
    <property type="evidence" value="ECO:0007669"/>
    <property type="project" value="InterPro"/>
</dbReference>
<dbReference type="GeneID" id="82443402"/>
<reference evidence="3 4" key="1">
    <citation type="submission" date="2022-08" db="EMBL/GenBank/DDBJ databases">
        <authorList>
            <person name="Zeman M."/>
            <person name="Kubasova T."/>
        </authorList>
    </citation>
    <scope>NUCLEOTIDE SEQUENCE [LARGE SCALE GENOMIC DNA]</scope>
    <source>
        <strain evidence="3 4">ET62</strain>
    </source>
</reference>
<sequence>MNLYLIIFTSDSEQFDQDRTYRIHQELFQALEKHFTLHLIPYTEVEDIPGSAYKMAFICSGGVEAKVIRNFSLLPYPITLLTDGLNNSLAAALEIAAWIQTKDMRVHIIHGEIGDMVKSVLSHHQAFAAKRAMKHNRIGVVGTPAPWLVASHVDYLLASQRWGVSYIDIPTEDVYKYFNKITDDEIGMDASIFANRASSCQDATPDDLLKAMRFYKALKMVYQEEQLDAITLSCFSIFNEIKTTGCLALSLLNDEGIPAGCEGDLQSIMSMLMVKKLTGECCFMGNPTFIDSRQNEILLSHCTIATRMTKEFIIRNHYESGASIGLQGIMEKGPITLFKCGGECLDEYYISGGVLIDNSSLENACRTQFRLKLDKPVSYFLQNPIGNHHILIPGNYVATIQEFMQQNRCKLKE</sequence>
<keyword evidence="1 3" id="KW-0413">Isomerase</keyword>
<evidence type="ECO:0000313" key="4">
    <source>
        <dbReference type="Proteomes" id="UP001204579"/>
    </source>
</evidence>
<dbReference type="GO" id="GO:0005996">
    <property type="term" value="P:monosaccharide metabolic process"/>
    <property type="evidence" value="ECO:0007669"/>
    <property type="project" value="InterPro"/>
</dbReference>
<keyword evidence="4" id="KW-1185">Reference proteome</keyword>
<keyword evidence="2" id="KW-0119">Carbohydrate metabolism</keyword>
<dbReference type="SUPFAM" id="SSF53743">
    <property type="entry name" value="FucI/AraA N-terminal and middle domains"/>
    <property type="match status" value="1"/>
</dbReference>